<sequence length="65" mass="7188">MHMLDNLRSEPLSKPLDDVLGLHPVCAHGLYSGPADIFAAEFTAFAKINGPLEGNGRFYQRPDIY</sequence>
<evidence type="ECO:0000313" key="2">
    <source>
        <dbReference type="Proteomes" id="UP001413721"/>
    </source>
</evidence>
<proteinExistence type="predicted"/>
<keyword evidence="2" id="KW-1185">Reference proteome</keyword>
<reference evidence="1 2" key="1">
    <citation type="submission" date="2024-03" db="EMBL/GenBank/DDBJ databases">
        <title>High-quality draft genome sequencing of Tistrella sp. BH-R2-4.</title>
        <authorList>
            <person name="Dong C."/>
        </authorList>
    </citation>
    <scope>NUCLEOTIDE SEQUENCE [LARGE SCALE GENOMIC DNA]</scope>
    <source>
        <strain evidence="1 2">BH-R2-4</strain>
    </source>
</reference>
<comment type="caution">
    <text evidence="1">The sequence shown here is derived from an EMBL/GenBank/DDBJ whole genome shotgun (WGS) entry which is preliminary data.</text>
</comment>
<dbReference type="EMBL" id="JBBKTW010000002">
    <property type="protein sequence ID" value="MEN2988078.1"/>
    <property type="molecule type" value="Genomic_DNA"/>
</dbReference>
<organism evidence="1 2">
    <name type="scientific">Tistrella arctica</name>
    <dbReference type="NCBI Taxonomy" id="3133430"/>
    <lineage>
        <taxon>Bacteria</taxon>
        <taxon>Pseudomonadati</taxon>
        <taxon>Pseudomonadota</taxon>
        <taxon>Alphaproteobacteria</taxon>
        <taxon>Geminicoccales</taxon>
        <taxon>Geminicoccaceae</taxon>
        <taxon>Tistrella</taxon>
    </lineage>
</organism>
<gene>
    <name evidence="1" type="ORF">WG926_07165</name>
</gene>
<evidence type="ECO:0000313" key="1">
    <source>
        <dbReference type="EMBL" id="MEN2988078.1"/>
    </source>
</evidence>
<accession>A0ABU9YH03</accession>
<protein>
    <submittedName>
        <fullName evidence="1">Uncharacterized protein</fullName>
    </submittedName>
</protein>
<dbReference type="Proteomes" id="UP001413721">
    <property type="component" value="Unassembled WGS sequence"/>
</dbReference>
<name>A0ABU9YH03_9PROT</name>
<dbReference type="RefSeq" id="WP_345932789.1">
    <property type="nucleotide sequence ID" value="NZ_JBBKTV010000003.1"/>
</dbReference>